<dbReference type="Pfam" id="PF13458">
    <property type="entry name" value="Peripla_BP_6"/>
    <property type="match status" value="1"/>
</dbReference>
<dbReference type="InterPro" id="IPR028081">
    <property type="entry name" value="Leu-bd"/>
</dbReference>
<sequence>MTTPSVEPHKVGFLHEGLFPEGAAFHQSIGRAIELRFDEALARSEVDRPIQLIEASGRGLPNGTAKAVQDAWLQLADAGALVILGPGKTDNAIAVKPLFEEYGIPTINFPGTTKSRGEYGFQYQLGALYEDGPMLVRAIKAQGFSTVAVVRDKSPVGNEYFEYFTDACDRLGITIKADAKCSPIATDFSVQVDTVKQSGADVLVYLGFGAVLVELSATLRKQKVDLPRFTTTAGLHFYSKSPEEKKILEGWVYVDMIDEDNTVLRHMSDEIKSRWGIDSFSTMFGCLYDMATLAALGLSYATVYTPEGVKEGLDLVHHIPSALGAQGTVMGFGPYERTALKGPDYLVLRRMTSETTVRYIE</sequence>
<evidence type="ECO:0000256" key="1">
    <source>
        <dbReference type="ARBA" id="ARBA00022729"/>
    </source>
</evidence>
<feature type="domain" description="Leucine-binding protein" evidence="2">
    <location>
        <begin position="23"/>
        <end position="325"/>
    </location>
</feature>
<protein>
    <submittedName>
        <fullName evidence="3">Unannotated protein</fullName>
    </submittedName>
</protein>
<keyword evidence="1" id="KW-0732">Signal</keyword>
<dbReference type="CDD" id="cd06268">
    <property type="entry name" value="PBP1_ABC_transporter_LIVBP-like"/>
    <property type="match status" value="1"/>
</dbReference>
<dbReference type="EMBL" id="CAEZVB010000039">
    <property type="protein sequence ID" value="CAB4622471.1"/>
    <property type="molecule type" value="Genomic_DNA"/>
</dbReference>
<dbReference type="InterPro" id="IPR028082">
    <property type="entry name" value="Peripla_BP_I"/>
</dbReference>
<gene>
    <name evidence="3" type="ORF">UFOPK1908_00920</name>
</gene>
<name>A0A6J6I7K9_9ZZZZ</name>
<dbReference type="PANTHER" id="PTHR30483:SF6">
    <property type="entry name" value="PERIPLASMIC BINDING PROTEIN OF ABC TRANSPORTER FOR NATURAL AMINO ACIDS"/>
    <property type="match status" value="1"/>
</dbReference>
<reference evidence="3" key="1">
    <citation type="submission" date="2020-05" db="EMBL/GenBank/DDBJ databases">
        <authorList>
            <person name="Chiriac C."/>
            <person name="Salcher M."/>
            <person name="Ghai R."/>
            <person name="Kavagutti S V."/>
        </authorList>
    </citation>
    <scope>NUCLEOTIDE SEQUENCE</scope>
</reference>
<evidence type="ECO:0000259" key="2">
    <source>
        <dbReference type="Pfam" id="PF13458"/>
    </source>
</evidence>
<organism evidence="3">
    <name type="scientific">freshwater metagenome</name>
    <dbReference type="NCBI Taxonomy" id="449393"/>
    <lineage>
        <taxon>unclassified sequences</taxon>
        <taxon>metagenomes</taxon>
        <taxon>ecological metagenomes</taxon>
    </lineage>
</organism>
<dbReference type="Gene3D" id="3.40.50.2300">
    <property type="match status" value="2"/>
</dbReference>
<dbReference type="AlphaFoldDB" id="A0A6J6I7K9"/>
<accession>A0A6J6I7K9</accession>
<proteinExistence type="predicted"/>
<dbReference type="InterPro" id="IPR051010">
    <property type="entry name" value="BCAA_transport"/>
</dbReference>
<dbReference type="PANTHER" id="PTHR30483">
    <property type="entry name" value="LEUCINE-SPECIFIC-BINDING PROTEIN"/>
    <property type="match status" value="1"/>
</dbReference>
<evidence type="ECO:0000313" key="3">
    <source>
        <dbReference type="EMBL" id="CAB4622471.1"/>
    </source>
</evidence>
<dbReference type="SUPFAM" id="SSF53822">
    <property type="entry name" value="Periplasmic binding protein-like I"/>
    <property type="match status" value="1"/>
</dbReference>